<dbReference type="Proteomes" id="UP001237642">
    <property type="component" value="Unassembled WGS sequence"/>
</dbReference>
<keyword evidence="2" id="KW-1185">Reference proteome</keyword>
<comment type="caution">
    <text evidence="1">The sequence shown here is derived from an EMBL/GenBank/DDBJ whole genome shotgun (WGS) entry which is preliminary data.</text>
</comment>
<sequence length="213" mass="23908">MDLPWEEKKLLRRISEYKVEDRISSLPDGDCYIRCPQLINLKIETRCYDAIEGQIVVLAPKLTNFTSVGTFPITFEDSKLDNVYIKLRGWIDPMNISKKTLKEYYRRFTIMLPSLGSAKTLSLQLETIEALSSISNFLVSSPSPFYNLKCVKLPHGFEEASLSSIVRSYLLSGSPTATIVATLPPVHADRVIPSTLVEGTCNDQVSSYGVNTY</sequence>
<evidence type="ECO:0000313" key="2">
    <source>
        <dbReference type="Proteomes" id="UP001237642"/>
    </source>
</evidence>
<name>A0AAD8I7T7_9APIA</name>
<accession>A0AAD8I7T7</accession>
<reference evidence="1" key="1">
    <citation type="submission" date="2023-02" db="EMBL/GenBank/DDBJ databases">
        <title>Genome of toxic invasive species Heracleum sosnowskyi carries increased number of genes despite the absence of recent whole-genome duplications.</title>
        <authorList>
            <person name="Schelkunov M."/>
            <person name="Shtratnikova V."/>
            <person name="Makarenko M."/>
            <person name="Klepikova A."/>
            <person name="Omelchenko D."/>
            <person name="Novikova G."/>
            <person name="Obukhova E."/>
            <person name="Bogdanov V."/>
            <person name="Penin A."/>
            <person name="Logacheva M."/>
        </authorList>
    </citation>
    <scope>NUCLEOTIDE SEQUENCE</scope>
    <source>
        <strain evidence="1">Hsosn_3</strain>
        <tissue evidence="1">Leaf</tissue>
    </source>
</reference>
<reference evidence="1" key="2">
    <citation type="submission" date="2023-05" db="EMBL/GenBank/DDBJ databases">
        <authorList>
            <person name="Schelkunov M.I."/>
        </authorList>
    </citation>
    <scope>NUCLEOTIDE SEQUENCE</scope>
    <source>
        <strain evidence="1">Hsosn_3</strain>
        <tissue evidence="1">Leaf</tissue>
    </source>
</reference>
<evidence type="ECO:0000313" key="1">
    <source>
        <dbReference type="EMBL" id="KAK1379527.1"/>
    </source>
</evidence>
<proteinExistence type="predicted"/>
<dbReference type="EMBL" id="JAUIZM010000006">
    <property type="protein sequence ID" value="KAK1379527.1"/>
    <property type="molecule type" value="Genomic_DNA"/>
</dbReference>
<gene>
    <name evidence="1" type="ORF">POM88_026271</name>
</gene>
<protein>
    <submittedName>
        <fullName evidence="1">Uncharacterized protein</fullName>
    </submittedName>
</protein>
<organism evidence="1 2">
    <name type="scientific">Heracleum sosnowskyi</name>
    <dbReference type="NCBI Taxonomy" id="360622"/>
    <lineage>
        <taxon>Eukaryota</taxon>
        <taxon>Viridiplantae</taxon>
        <taxon>Streptophyta</taxon>
        <taxon>Embryophyta</taxon>
        <taxon>Tracheophyta</taxon>
        <taxon>Spermatophyta</taxon>
        <taxon>Magnoliopsida</taxon>
        <taxon>eudicotyledons</taxon>
        <taxon>Gunneridae</taxon>
        <taxon>Pentapetalae</taxon>
        <taxon>asterids</taxon>
        <taxon>campanulids</taxon>
        <taxon>Apiales</taxon>
        <taxon>Apiaceae</taxon>
        <taxon>Apioideae</taxon>
        <taxon>apioid superclade</taxon>
        <taxon>Tordylieae</taxon>
        <taxon>Tordyliinae</taxon>
        <taxon>Heracleum</taxon>
    </lineage>
</organism>
<dbReference type="AlphaFoldDB" id="A0AAD8I7T7"/>